<protein>
    <submittedName>
        <fullName evidence="2">Uncharacterized protein</fullName>
    </submittedName>
</protein>
<dbReference type="AlphaFoldDB" id="A0A8S0UII7"/>
<evidence type="ECO:0000256" key="1">
    <source>
        <dbReference type="SAM" id="MobiDB-lite"/>
    </source>
</evidence>
<reference evidence="2 3" key="1">
    <citation type="submission" date="2019-12" db="EMBL/GenBank/DDBJ databases">
        <authorList>
            <person name="Alioto T."/>
            <person name="Alioto T."/>
            <person name="Gomez Garrido J."/>
        </authorList>
    </citation>
    <scope>NUCLEOTIDE SEQUENCE [LARGE SCALE GENOMIC DNA]</scope>
</reference>
<evidence type="ECO:0000313" key="2">
    <source>
        <dbReference type="EMBL" id="CAA3018685.1"/>
    </source>
</evidence>
<accession>A0A8S0UII7</accession>
<sequence>MVSLTCREVSWSSIYGDFDSNKCTWPELAIAAYDNRELVVMVPKGTEEEEEDGSRGGGEDDDVDDGEIGTKRLISVQ</sequence>
<feature type="region of interest" description="Disordered" evidence="1">
    <location>
        <begin position="43"/>
        <end position="77"/>
    </location>
</feature>
<evidence type="ECO:0000313" key="3">
    <source>
        <dbReference type="Proteomes" id="UP000594638"/>
    </source>
</evidence>
<dbReference type="Proteomes" id="UP000594638">
    <property type="component" value="Unassembled WGS sequence"/>
</dbReference>
<comment type="caution">
    <text evidence="2">The sequence shown here is derived from an EMBL/GenBank/DDBJ whole genome shotgun (WGS) entry which is preliminary data.</text>
</comment>
<gene>
    <name evidence="2" type="ORF">OLEA9_A107799</name>
</gene>
<proteinExistence type="predicted"/>
<name>A0A8S0UII7_OLEEU</name>
<dbReference type="EMBL" id="CACTIH010007900">
    <property type="protein sequence ID" value="CAA3018685.1"/>
    <property type="molecule type" value="Genomic_DNA"/>
</dbReference>
<keyword evidence="3" id="KW-1185">Reference proteome</keyword>
<organism evidence="2 3">
    <name type="scientific">Olea europaea subsp. europaea</name>
    <dbReference type="NCBI Taxonomy" id="158383"/>
    <lineage>
        <taxon>Eukaryota</taxon>
        <taxon>Viridiplantae</taxon>
        <taxon>Streptophyta</taxon>
        <taxon>Embryophyta</taxon>
        <taxon>Tracheophyta</taxon>
        <taxon>Spermatophyta</taxon>
        <taxon>Magnoliopsida</taxon>
        <taxon>eudicotyledons</taxon>
        <taxon>Gunneridae</taxon>
        <taxon>Pentapetalae</taxon>
        <taxon>asterids</taxon>
        <taxon>lamiids</taxon>
        <taxon>Lamiales</taxon>
        <taxon>Oleaceae</taxon>
        <taxon>Oleeae</taxon>
        <taxon>Olea</taxon>
    </lineage>
</organism>
<dbReference type="Gramene" id="OE9A107799T1">
    <property type="protein sequence ID" value="OE9A107799C1"/>
    <property type="gene ID" value="OE9A107799"/>
</dbReference>